<feature type="transmembrane region" description="Helical" evidence="9">
    <location>
        <begin position="196"/>
        <end position="217"/>
    </location>
</feature>
<comment type="similarity">
    <text evidence="3 9">Belongs to the RFT1 family.</text>
</comment>
<evidence type="ECO:0000256" key="2">
    <source>
        <dbReference type="ARBA" id="ARBA00004922"/>
    </source>
</evidence>
<name>H2YH75_CIOSA</name>
<evidence type="ECO:0000256" key="1">
    <source>
        <dbReference type="ARBA" id="ARBA00004477"/>
    </source>
</evidence>
<reference evidence="11" key="1">
    <citation type="submission" date="2003-08" db="EMBL/GenBank/DDBJ databases">
        <authorList>
            <person name="Birren B."/>
            <person name="Nusbaum C."/>
            <person name="Abebe A."/>
            <person name="Abouelleil A."/>
            <person name="Adekoya E."/>
            <person name="Ait-zahra M."/>
            <person name="Allen N."/>
            <person name="Allen T."/>
            <person name="An P."/>
            <person name="Anderson M."/>
            <person name="Anderson S."/>
            <person name="Arachchi H."/>
            <person name="Armbruster J."/>
            <person name="Bachantsang P."/>
            <person name="Baldwin J."/>
            <person name="Barry A."/>
            <person name="Bayul T."/>
            <person name="Blitshsteyn B."/>
            <person name="Bloom T."/>
            <person name="Blye J."/>
            <person name="Boguslavskiy L."/>
            <person name="Borowsky M."/>
            <person name="Boukhgalter B."/>
            <person name="Brunache A."/>
            <person name="Butler J."/>
            <person name="Calixte N."/>
            <person name="Calvo S."/>
            <person name="Camarata J."/>
            <person name="Campo K."/>
            <person name="Chang J."/>
            <person name="Cheshatsang Y."/>
            <person name="Citroen M."/>
            <person name="Collymore A."/>
            <person name="Considine T."/>
            <person name="Cook A."/>
            <person name="Cooke P."/>
            <person name="Corum B."/>
            <person name="Cuomo C."/>
            <person name="David R."/>
            <person name="Dawoe T."/>
            <person name="Degray S."/>
            <person name="Dodge S."/>
            <person name="Dooley K."/>
            <person name="Dorje P."/>
            <person name="Dorjee K."/>
            <person name="Dorris L."/>
            <person name="Duffey N."/>
            <person name="Dupes A."/>
            <person name="Elkins T."/>
            <person name="Engels R."/>
            <person name="Erickson J."/>
            <person name="Farina A."/>
            <person name="Faro S."/>
            <person name="Ferreira P."/>
            <person name="Fischer H."/>
            <person name="Fitzgerald M."/>
            <person name="Foley K."/>
            <person name="Gage D."/>
            <person name="Galagan J."/>
            <person name="Gearin G."/>
            <person name="Gnerre S."/>
            <person name="Gnirke A."/>
            <person name="Goyette A."/>
            <person name="Graham J."/>
            <person name="Grandbois E."/>
            <person name="Gyaltsen K."/>
            <person name="Hafez N."/>
            <person name="Hagopian D."/>
            <person name="Hagos B."/>
            <person name="Hall J."/>
            <person name="Hatcher B."/>
            <person name="Heller A."/>
            <person name="Higgins H."/>
            <person name="Honan T."/>
            <person name="Horn A."/>
            <person name="Houde N."/>
            <person name="Hughes L."/>
            <person name="Hulme W."/>
            <person name="Husby E."/>
            <person name="Iliev I."/>
            <person name="Jaffe D."/>
            <person name="Jones C."/>
            <person name="Kamal M."/>
            <person name="Kamat A."/>
            <person name="Kamvysselis M."/>
            <person name="Karlsson E."/>
            <person name="Kells C."/>
            <person name="Kieu A."/>
            <person name="Kisner P."/>
            <person name="Kodira C."/>
            <person name="Kulbokas E."/>
            <person name="Labutti K."/>
            <person name="Lama D."/>
            <person name="Landers T."/>
            <person name="Leger J."/>
            <person name="Levine S."/>
            <person name="Lewis D."/>
            <person name="Lewis T."/>
            <person name="Lindblad-toh K."/>
            <person name="Liu X."/>
            <person name="Lokyitsang T."/>
            <person name="Lokyitsang Y."/>
            <person name="Lucien O."/>
            <person name="Lui A."/>
            <person name="Ma L.J."/>
            <person name="Mabbitt R."/>
            <person name="Macdonald J."/>
            <person name="Maclean C."/>
            <person name="Major J."/>
            <person name="Manning J."/>
            <person name="Marabella R."/>
            <person name="Maru K."/>
            <person name="Matthews C."/>
            <person name="Mauceli E."/>
            <person name="Mccarthy M."/>
            <person name="Mcdonough S."/>
            <person name="Mcghee T."/>
            <person name="Meldrim J."/>
            <person name="Meneus L."/>
            <person name="Mesirov J."/>
            <person name="Mihalev A."/>
            <person name="Mihova T."/>
            <person name="Mikkelsen T."/>
            <person name="Mlenga V."/>
            <person name="Moru K."/>
            <person name="Mozes J."/>
            <person name="Mulrain L."/>
            <person name="Munson G."/>
            <person name="Naylor J."/>
            <person name="Newes C."/>
            <person name="Nguyen C."/>
            <person name="Nguyen N."/>
            <person name="Nguyen T."/>
            <person name="Nicol R."/>
            <person name="Nielsen C."/>
            <person name="Nizzari M."/>
            <person name="Norbu C."/>
            <person name="Norbu N."/>
            <person name="O'donnell P."/>
            <person name="Okoawo O."/>
            <person name="O'leary S."/>
            <person name="Omotosho B."/>
            <person name="O'neill K."/>
            <person name="Osman S."/>
            <person name="Parker S."/>
            <person name="Perrin D."/>
            <person name="Phunkhang P."/>
            <person name="Piqani B."/>
            <person name="Purcell S."/>
            <person name="Rachupka T."/>
            <person name="Ramasamy U."/>
            <person name="Rameau R."/>
            <person name="Ray V."/>
            <person name="Raymond C."/>
            <person name="Retta R."/>
            <person name="Richardson S."/>
            <person name="Rise C."/>
            <person name="Rodriguez J."/>
            <person name="Rogers J."/>
            <person name="Rogov P."/>
            <person name="Rutman M."/>
            <person name="Schupbach R."/>
            <person name="Seaman C."/>
            <person name="Settipalli S."/>
            <person name="Sharpe T."/>
            <person name="Sheridan J."/>
            <person name="Sherpa N."/>
            <person name="Shi J."/>
            <person name="Smirnov S."/>
            <person name="Smith C."/>
            <person name="Sougnez C."/>
            <person name="Spencer B."/>
            <person name="Stalker J."/>
            <person name="Stange-thomann N."/>
            <person name="Stavropoulos S."/>
            <person name="Stetson K."/>
            <person name="Stone C."/>
            <person name="Stone S."/>
            <person name="Stubbs M."/>
            <person name="Talamas J."/>
            <person name="Tchuinga P."/>
            <person name="Tenzing P."/>
            <person name="Tesfaye S."/>
            <person name="Theodore J."/>
            <person name="Thoulutsang Y."/>
            <person name="Topham K."/>
            <person name="Towey S."/>
            <person name="Tsamla T."/>
            <person name="Tsomo N."/>
            <person name="Vallee D."/>
            <person name="Vassiliev H."/>
            <person name="Venkataraman V."/>
            <person name="Vinson J."/>
            <person name="Vo A."/>
            <person name="Wade C."/>
            <person name="Wang S."/>
            <person name="Wangchuk T."/>
            <person name="Wangdi T."/>
            <person name="Whittaker C."/>
            <person name="Wilkinson J."/>
            <person name="Wu Y."/>
            <person name="Wyman D."/>
            <person name="Yadav S."/>
            <person name="Yang S."/>
            <person name="Yang X."/>
            <person name="Yeager S."/>
            <person name="Yee E."/>
            <person name="Young G."/>
            <person name="Zainoun J."/>
            <person name="Zembeck L."/>
            <person name="Zimmer A."/>
            <person name="Zody M."/>
            <person name="Lander E."/>
        </authorList>
    </citation>
    <scope>NUCLEOTIDE SEQUENCE [LARGE SCALE GENOMIC DNA]</scope>
</reference>
<keyword evidence="5" id="KW-0256">Endoplasmic reticulum</keyword>
<feature type="transmembrane region" description="Helical" evidence="9">
    <location>
        <begin position="422"/>
        <end position="437"/>
    </location>
</feature>
<dbReference type="GeneTree" id="ENSGT00390000011390"/>
<feature type="transmembrane region" description="Helical" evidence="9">
    <location>
        <begin position="20"/>
        <end position="39"/>
    </location>
</feature>
<reference evidence="10" key="3">
    <citation type="submission" date="2025-09" db="UniProtKB">
        <authorList>
            <consortium name="Ensembl"/>
        </authorList>
    </citation>
    <scope>IDENTIFICATION</scope>
</reference>
<feature type="transmembrane region" description="Helical" evidence="9">
    <location>
        <begin position="511"/>
        <end position="534"/>
    </location>
</feature>
<evidence type="ECO:0000256" key="9">
    <source>
        <dbReference type="RuleBase" id="RU365067"/>
    </source>
</evidence>
<dbReference type="InParanoid" id="H2YH75"/>
<dbReference type="GO" id="GO:0006488">
    <property type="term" value="P:dolichol-linked oligosaccharide biosynthetic process"/>
    <property type="evidence" value="ECO:0007669"/>
    <property type="project" value="InterPro"/>
</dbReference>
<dbReference type="PANTHER" id="PTHR13117">
    <property type="entry name" value="ENDOPLASMIC RETICULUM MULTISPAN TRANSMEMBRANE PROTEIN-RELATED"/>
    <property type="match status" value="1"/>
</dbReference>
<comment type="subcellular location">
    <subcellularLocation>
        <location evidence="1 9">Endoplasmic reticulum membrane</location>
        <topology evidence="1 9">Multi-pass membrane protein</topology>
    </subcellularLocation>
</comment>
<organism evidence="10 11">
    <name type="scientific">Ciona savignyi</name>
    <name type="common">Pacific transparent sea squirt</name>
    <dbReference type="NCBI Taxonomy" id="51511"/>
    <lineage>
        <taxon>Eukaryota</taxon>
        <taxon>Metazoa</taxon>
        <taxon>Chordata</taxon>
        <taxon>Tunicata</taxon>
        <taxon>Ascidiacea</taxon>
        <taxon>Phlebobranchia</taxon>
        <taxon>Cionidae</taxon>
        <taxon>Ciona</taxon>
    </lineage>
</organism>
<comment type="function">
    <text evidence="8 9">Intramembrane glycolipid transporter that operates in the biosynthetic pathway of dolichol-linked oligosaccharides, the glycan precursors employed in protein asparagine (N)-glycosylation. The sequential addition of sugars to dolichol pyrophosphate produces dolichol-linked oligosaccharides containing fourteen sugars, including two GlcNAcs, nine mannoses and three glucoses. Once assembled, the oligosaccharide is transferred from the lipid to nascent proteins by oligosaccharyltransferases. The assembly of dolichol-linked oligosaccharides begins on the cytosolic side of the endoplasmic reticulum membrane and finishes in its lumen. RFT1 could mediate the translocation of the cytosolically oriented intermediate DolPP-GlcNAc2Man5, produced by ALG11, into the ER lumen where dolichol-linked oligosaccharides assembly continues. However, the intramembrane lipid transporter activity could not be confirmed in vitro.</text>
</comment>
<feature type="transmembrane region" description="Helical" evidence="9">
    <location>
        <begin position="136"/>
        <end position="160"/>
    </location>
</feature>
<dbReference type="AlphaFoldDB" id="H2YH75"/>
<dbReference type="PANTHER" id="PTHR13117:SF5">
    <property type="entry name" value="PROTEIN RFT1 HOMOLOG"/>
    <property type="match status" value="1"/>
</dbReference>
<reference evidence="10" key="2">
    <citation type="submission" date="2025-08" db="UniProtKB">
        <authorList>
            <consortium name="Ensembl"/>
        </authorList>
    </citation>
    <scope>IDENTIFICATION</scope>
</reference>
<keyword evidence="4 9" id="KW-0812">Transmembrane</keyword>
<accession>H2YH75</accession>
<comment type="pathway">
    <text evidence="2">Protein modification; protein glycosylation.</text>
</comment>
<dbReference type="Ensembl" id="ENSCSAVT00000004741.1">
    <property type="protein sequence ID" value="ENSCSAVP00000004674.1"/>
    <property type="gene ID" value="ENSCSAVG00000002785.1"/>
</dbReference>
<evidence type="ECO:0000256" key="7">
    <source>
        <dbReference type="ARBA" id="ARBA00023136"/>
    </source>
</evidence>
<dbReference type="InterPro" id="IPR007594">
    <property type="entry name" value="RFT1"/>
</dbReference>
<evidence type="ECO:0000313" key="11">
    <source>
        <dbReference type="Proteomes" id="UP000007875"/>
    </source>
</evidence>
<proteinExistence type="inferred from homology"/>
<feature type="transmembrane region" description="Helical" evidence="9">
    <location>
        <begin position="45"/>
        <end position="62"/>
    </location>
</feature>
<dbReference type="STRING" id="51511.ENSCSAVP00000004674"/>
<evidence type="ECO:0000256" key="5">
    <source>
        <dbReference type="ARBA" id="ARBA00022824"/>
    </source>
</evidence>
<dbReference type="Proteomes" id="UP000007875">
    <property type="component" value="Unassembled WGS sequence"/>
</dbReference>
<feature type="transmembrane region" description="Helical" evidence="9">
    <location>
        <begin position="386"/>
        <end position="410"/>
    </location>
</feature>
<evidence type="ECO:0000256" key="6">
    <source>
        <dbReference type="ARBA" id="ARBA00022989"/>
    </source>
</evidence>
<evidence type="ECO:0000256" key="3">
    <source>
        <dbReference type="ARBA" id="ARBA00010288"/>
    </source>
</evidence>
<feature type="transmembrane region" description="Helical" evidence="9">
    <location>
        <begin position="172"/>
        <end position="190"/>
    </location>
</feature>
<evidence type="ECO:0000313" key="10">
    <source>
        <dbReference type="Ensembl" id="ENSCSAVP00000004674.1"/>
    </source>
</evidence>
<evidence type="ECO:0000256" key="8">
    <source>
        <dbReference type="ARBA" id="ARBA00045912"/>
    </source>
</evidence>
<dbReference type="OMA" id="WPGKLFG"/>
<keyword evidence="6 9" id="KW-1133">Transmembrane helix</keyword>
<feature type="transmembrane region" description="Helical" evidence="9">
    <location>
        <begin position="97"/>
        <end position="116"/>
    </location>
</feature>
<dbReference type="Pfam" id="PF04506">
    <property type="entry name" value="Rft-1"/>
    <property type="match status" value="1"/>
</dbReference>
<keyword evidence="7 9" id="KW-0472">Membrane</keyword>
<protein>
    <recommendedName>
        <fullName evidence="9">Protein RFT1 homolog</fullName>
    </recommendedName>
</protein>
<sequence>RDISMVLSSASKLASYNMFLQLSFRILTFVLNAFVLRHVTKETLGIVNVRLMLLYSTILFMSREAFRRACLSTNAGKSQENKNNVDRNIKWMQTINLLWCMLPVGIVITVFTTYFWRNILENPDPSMVGNYPEAVVVFGTCACMELVAEPLWVVAQLFLFVKLKVIAEGLAILIKCVVTVALVLFFPHWGLVSFCVAQVSFSFTYISIYYGYFIWYIKSSNNKKSKDFPFDRIGQLFPQVQSKNRENLVDMTSAKLTLSFFKQSVLKQILTEGERYVMTVLNVLSFADQGVYDVINNLGSLAARFIFLPIEESFYLFFAKTLKRGKEVKEQPLEDIVAIGKVFYCLLRLVVIIGAVILSFGIPFSHLLLDLYGGAILSTGSGPMLLNWYCLYVLAIAINGTTECFVFAAMSRSDLDSYNKKMLLFSILFLACSYYLTRAVGSVGFIIANCLNMLARIVHSFYYIKKYFSNFPQVTSPLRGLIPNHLVIVMLVISSMLCLLSEYYLCCVYGWPFRVAHIIVGTICFLATILVIYLTEKEVVQFLQTQFISKHTKTKAS</sequence>
<feature type="transmembrane region" description="Helical" evidence="9">
    <location>
        <begin position="346"/>
        <end position="366"/>
    </location>
</feature>
<evidence type="ECO:0000256" key="4">
    <source>
        <dbReference type="ARBA" id="ARBA00022692"/>
    </source>
</evidence>
<feature type="transmembrane region" description="Helical" evidence="9">
    <location>
        <begin position="485"/>
        <end position="505"/>
    </location>
</feature>
<dbReference type="eggNOG" id="KOG2864">
    <property type="taxonomic scope" value="Eukaryota"/>
</dbReference>
<dbReference type="GO" id="GO:0005789">
    <property type="term" value="C:endoplasmic reticulum membrane"/>
    <property type="evidence" value="ECO:0007669"/>
    <property type="project" value="UniProtKB-SubCell"/>
</dbReference>
<dbReference type="HOGENOM" id="CLU_023360_5_0_1"/>
<keyword evidence="11" id="KW-1185">Reference proteome</keyword>
<dbReference type="GO" id="GO:0034203">
    <property type="term" value="P:glycolipid translocation"/>
    <property type="evidence" value="ECO:0007669"/>
    <property type="project" value="TreeGrafter"/>
</dbReference>